<feature type="chain" id="PRO_5023030285" evidence="1">
    <location>
        <begin position="21"/>
        <end position="462"/>
    </location>
</feature>
<keyword evidence="1" id="KW-0732">Signal</keyword>
<evidence type="ECO:0000256" key="1">
    <source>
        <dbReference type="SAM" id="SignalP"/>
    </source>
</evidence>
<evidence type="ECO:0000313" key="2">
    <source>
        <dbReference type="EMBL" id="QEE49204.1"/>
    </source>
</evidence>
<dbReference type="EMBL" id="CP042831">
    <property type="protein sequence ID" value="QEE49204.1"/>
    <property type="molecule type" value="Genomic_DNA"/>
</dbReference>
<dbReference type="InterPro" id="IPR025515">
    <property type="entry name" value="DUF4403"/>
</dbReference>
<gene>
    <name evidence="2" type="ORF">FUA48_06310</name>
</gene>
<dbReference type="Pfam" id="PF14356">
    <property type="entry name" value="DUF4403"/>
    <property type="match status" value="1"/>
</dbReference>
<dbReference type="AlphaFoldDB" id="A0A5B9FQF5"/>
<dbReference type="Proteomes" id="UP000321222">
    <property type="component" value="Chromosome"/>
</dbReference>
<dbReference type="PROSITE" id="PS51257">
    <property type="entry name" value="PROKAR_LIPOPROTEIN"/>
    <property type="match status" value="1"/>
</dbReference>
<dbReference type="KEGG" id="fak:FUA48_06310"/>
<evidence type="ECO:0000313" key="3">
    <source>
        <dbReference type="Proteomes" id="UP000321222"/>
    </source>
</evidence>
<name>A0A5B9FQF5_9FLAO</name>
<protein>
    <submittedName>
        <fullName evidence="2">DUF4403 family protein</fullName>
    </submittedName>
</protein>
<reference evidence="2 3" key="1">
    <citation type="submission" date="2019-08" db="EMBL/GenBank/DDBJ databases">
        <title>Flavobacterium alkalisoli sp. nov., isolated from rhizosphere soil of Suaeda salsa.</title>
        <authorList>
            <person name="Sun J.-Q."/>
            <person name="Xu L."/>
        </authorList>
    </citation>
    <scope>NUCLEOTIDE SEQUENCE [LARGE SCALE GENOMIC DNA]</scope>
    <source>
        <strain evidence="2 3">XS-5</strain>
    </source>
</reference>
<organism evidence="2 3">
    <name type="scientific">Flavobacterium alkalisoli</name>
    <dbReference type="NCBI Taxonomy" id="2602769"/>
    <lineage>
        <taxon>Bacteria</taxon>
        <taxon>Pseudomonadati</taxon>
        <taxon>Bacteroidota</taxon>
        <taxon>Flavobacteriia</taxon>
        <taxon>Flavobacteriales</taxon>
        <taxon>Flavobacteriaceae</taxon>
        <taxon>Flavobacterium</taxon>
    </lineage>
</organism>
<accession>A0A5B9FQF5</accession>
<dbReference type="OrthoDB" id="617059at2"/>
<sequence>MKKLFALSTLVIILSGCSTAKRIEALKPEPSTNTPAVYQTTTSFVNMPVTISVSDIENQLNKFFTGLIYEDNNINDDDITLKIWKTAPIKFTEQKGRLQSILPIKISAKVKYGTTALGVSLKDVRDFDLNAIVTLDSKVGLKNWKLSTVTTLESLKWQESPTTTIAGQKVAITYLINPAVKLFKSKIEQMLDDAIANTTDFKPQVLDALQKISTPFLSNEQYEAWFMLTPVELYVTDAVLSKKQITMDMGLKCTMQTIIGQKPVSTFKKDNVVLKAVSKMPDKINVVVAGISTYENASKIMTKNFQGQEFGSGSRKVLVNKVDLWHKDGKMIIALNMSGSINGTVYLSGYPSYNATTKEIYFDKLDYVLDTKSVLMKTANWLAEGTVLRKIQENCRYSITENLEEGKKSLSPYLNNYSPMTGIFVNGNLNDFEFDKIELTDNAIIAFIKTSGKMDIKIDGLK</sequence>
<dbReference type="RefSeq" id="WP_147582754.1">
    <property type="nucleotide sequence ID" value="NZ_CP042831.1"/>
</dbReference>
<proteinExistence type="predicted"/>
<keyword evidence="3" id="KW-1185">Reference proteome</keyword>
<feature type="signal peptide" evidence="1">
    <location>
        <begin position="1"/>
        <end position="20"/>
    </location>
</feature>